<evidence type="ECO:0000313" key="4">
    <source>
        <dbReference type="EMBL" id="CAD8051373.1"/>
    </source>
</evidence>
<feature type="DNA-binding region" description="Homeobox" evidence="1">
    <location>
        <begin position="5"/>
        <end position="64"/>
    </location>
</feature>
<dbReference type="AlphaFoldDB" id="A0A8S1K9W2"/>
<keyword evidence="5" id="KW-1185">Reference proteome</keyword>
<dbReference type="GO" id="GO:0005634">
    <property type="term" value="C:nucleus"/>
    <property type="evidence" value="ECO:0007669"/>
    <property type="project" value="UniProtKB-SubCell"/>
</dbReference>
<dbReference type="SMART" id="SM00389">
    <property type="entry name" value="HOX"/>
    <property type="match status" value="1"/>
</dbReference>
<dbReference type="PROSITE" id="PS50071">
    <property type="entry name" value="HOMEOBOX_2"/>
    <property type="match status" value="1"/>
</dbReference>
<name>A0A8S1K9W2_PARPR</name>
<reference evidence="4" key="1">
    <citation type="submission" date="2021-01" db="EMBL/GenBank/DDBJ databases">
        <authorList>
            <consortium name="Genoscope - CEA"/>
            <person name="William W."/>
        </authorList>
    </citation>
    <scope>NUCLEOTIDE SEQUENCE</scope>
</reference>
<evidence type="ECO:0000256" key="2">
    <source>
        <dbReference type="RuleBase" id="RU000682"/>
    </source>
</evidence>
<dbReference type="OMA" id="EILYCNG"/>
<keyword evidence="1 2" id="KW-0371">Homeobox</keyword>
<sequence length="118" mass="14199">MYKENKCSRFKKSKKQIDTLNDFYQKQQIWGQNTIKEIANVTNLPKEKIYKWYWDQNKKFKQEIPTDIIEGEIIVKQDHLTSNTHEILYCNGLQINQEVDENLKNKLIKLARDLILIK</sequence>
<organism evidence="4 5">
    <name type="scientific">Paramecium primaurelia</name>
    <dbReference type="NCBI Taxonomy" id="5886"/>
    <lineage>
        <taxon>Eukaryota</taxon>
        <taxon>Sar</taxon>
        <taxon>Alveolata</taxon>
        <taxon>Ciliophora</taxon>
        <taxon>Intramacronucleata</taxon>
        <taxon>Oligohymenophorea</taxon>
        <taxon>Peniculida</taxon>
        <taxon>Parameciidae</taxon>
        <taxon>Paramecium</taxon>
    </lineage>
</organism>
<feature type="domain" description="Homeobox" evidence="3">
    <location>
        <begin position="3"/>
        <end position="63"/>
    </location>
</feature>
<evidence type="ECO:0000259" key="3">
    <source>
        <dbReference type="PROSITE" id="PS50071"/>
    </source>
</evidence>
<gene>
    <name evidence="4" type="ORF">PPRIM_AZ9-3.1.T0180064</name>
</gene>
<dbReference type="Proteomes" id="UP000688137">
    <property type="component" value="Unassembled WGS sequence"/>
</dbReference>
<dbReference type="InterPro" id="IPR001356">
    <property type="entry name" value="HD"/>
</dbReference>
<dbReference type="GO" id="GO:0003677">
    <property type="term" value="F:DNA binding"/>
    <property type="evidence" value="ECO:0007669"/>
    <property type="project" value="UniProtKB-UniRule"/>
</dbReference>
<evidence type="ECO:0000313" key="5">
    <source>
        <dbReference type="Proteomes" id="UP000688137"/>
    </source>
</evidence>
<protein>
    <recommendedName>
        <fullName evidence="3">Homeobox domain-containing protein</fullName>
    </recommendedName>
</protein>
<comment type="subcellular location">
    <subcellularLocation>
        <location evidence="1 2">Nucleus</location>
    </subcellularLocation>
</comment>
<proteinExistence type="predicted"/>
<accession>A0A8S1K9W2</accession>
<comment type="caution">
    <text evidence="4">The sequence shown here is derived from an EMBL/GenBank/DDBJ whole genome shotgun (WGS) entry which is preliminary data.</text>
</comment>
<keyword evidence="1 2" id="KW-0238">DNA-binding</keyword>
<dbReference type="CDD" id="cd00086">
    <property type="entry name" value="homeodomain"/>
    <property type="match status" value="1"/>
</dbReference>
<evidence type="ECO:0000256" key="1">
    <source>
        <dbReference type="PROSITE-ProRule" id="PRU00108"/>
    </source>
</evidence>
<keyword evidence="1 2" id="KW-0539">Nucleus</keyword>
<dbReference type="Pfam" id="PF00046">
    <property type="entry name" value="Homeodomain"/>
    <property type="match status" value="1"/>
</dbReference>
<dbReference type="EMBL" id="CAJJDM010000014">
    <property type="protein sequence ID" value="CAD8051373.1"/>
    <property type="molecule type" value="Genomic_DNA"/>
</dbReference>